<sequence length="99" mass="10123">MFSQKSVLALSLVLLVFTASSVTGVAVSQTGTALNHRRTLKDGDFSFTGDFATGDLAKDFSLDLASSDSPITGGLTADLDATVGGGDIDIEKALSVDLP</sequence>
<proteinExistence type="predicted"/>
<organism evidence="2 3">
    <name type="scientific">Symbiochloris irregularis</name>
    <dbReference type="NCBI Taxonomy" id="706552"/>
    <lineage>
        <taxon>Eukaryota</taxon>
        <taxon>Viridiplantae</taxon>
        <taxon>Chlorophyta</taxon>
        <taxon>core chlorophytes</taxon>
        <taxon>Trebouxiophyceae</taxon>
        <taxon>Trebouxiales</taxon>
        <taxon>Trebouxiaceae</taxon>
        <taxon>Symbiochloris</taxon>
    </lineage>
</organism>
<dbReference type="EMBL" id="JALJOQ010000269">
    <property type="protein sequence ID" value="KAK9786580.1"/>
    <property type="molecule type" value="Genomic_DNA"/>
</dbReference>
<feature type="signal peptide" evidence="1">
    <location>
        <begin position="1"/>
        <end position="24"/>
    </location>
</feature>
<comment type="caution">
    <text evidence="2">The sequence shown here is derived from an EMBL/GenBank/DDBJ whole genome shotgun (WGS) entry which is preliminary data.</text>
</comment>
<dbReference type="Proteomes" id="UP001465755">
    <property type="component" value="Unassembled WGS sequence"/>
</dbReference>
<name>A0AAW1NMN4_9CHLO</name>
<feature type="chain" id="PRO_5043878430" evidence="1">
    <location>
        <begin position="25"/>
        <end position="99"/>
    </location>
</feature>
<keyword evidence="1" id="KW-0732">Signal</keyword>
<keyword evidence="3" id="KW-1185">Reference proteome</keyword>
<evidence type="ECO:0000256" key="1">
    <source>
        <dbReference type="SAM" id="SignalP"/>
    </source>
</evidence>
<accession>A0AAW1NMN4</accession>
<reference evidence="2 3" key="1">
    <citation type="journal article" date="2024" name="Nat. Commun.">
        <title>Phylogenomics reveals the evolutionary origins of lichenization in chlorophyte algae.</title>
        <authorList>
            <person name="Puginier C."/>
            <person name="Libourel C."/>
            <person name="Otte J."/>
            <person name="Skaloud P."/>
            <person name="Haon M."/>
            <person name="Grisel S."/>
            <person name="Petersen M."/>
            <person name="Berrin J.G."/>
            <person name="Delaux P.M."/>
            <person name="Dal Grande F."/>
            <person name="Keller J."/>
        </authorList>
    </citation>
    <scope>NUCLEOTIDE SEQUENCE [LARGE SCALE GENOMIC DNA]</scope>
    <source>
        <strain evidence="2 3">SAG 2036</strain>
    </source>
</reference>
<protein>
    <submittedName>
        <fullName evidence="2">Uncharacterized protein</fullName>
    </submittedName>
</protein>
<gene>
    <name evidence="2" type="ORF">WJX73_007683</name>
</gene>
<evidence type="ECO:0000313" key="2">
    <source>
        <dbReference type="EMBL" id="KAK9786580.1"/>
    </source>
</evidence>
<evidence type="ECO:0000313" key="3">
    <source>
        <dbReference type="Proteomes" id="UP001465755"/>
    </source>
</evidence>
<dbReference type="AlphaFoldDB" id="A0AAW1NMN4"/>